<evidence type="ECO:0000256" key="1">
    <source>
        <dbReference type="SAM" id="Phobius"/>
    </source>
</evidence>
<protein>
    <submittedName>
        <fullName evidence="2">Uncharacterized protein</fullName>
    </submittedName>
</protein>
<dbReference type="Proteomes" id="UP001164733">
    <property type="component" value="Chromosome"/>
</dbReference>
<reference evidence="2" key="1">
    <citation type="submission" date="2021-11" db="EMBL/GenBank/DDBJ databases">
        <title>Clostridia strains as spoilage organisms.</title>
        <authorList>
            <person name="Wambui J."/>
            <person name="Stevens M.J.A."/>
            <person name="Stephan R."/>
        </authorList>
    </citation>
    <scope>NUCLEOTIDE SEQUENCE</scope>
    <source>
        <strain evidence="2">CF009</strain>
    </source>
</reference>
<organism evidence="2 3">
    <name type="scientific">Clostridium estertheticum</name>
    <dbReference type="NCBI Taxonomy" id="238834"/>
    <lineage>
        <taxon>Bacteria</taxon>
        <taxon>Bacillati</taxon>
        <taxon>Bacillota</taxon>
        <taxon>Clostridia</taxon>
        <taxon>Eubacteriales</taxon>
        <taxon>Clostridiaceae</taxon>
        <taxon>Clostridium</taxon>
    </lineage>
</organism>
<dbReference type="RefSeq" id="WP_216119899.1">
    <property type="nucleotide sequence ID" value="NZ_CP086239.1"/>
</dbReference>
<evidence type="ECO:0000313" key="2">
    <source>
        <dbReference type="EMBL" id="WAG61470.1"/>
    </source>
</evidence>
<dbReference type="AlphaFoldDB" id="A0AA47EJY7"/>
<dbReference type="EMBL" id="CP086239">
    <property type="protein sequence ID" value="WAG61470.1"/>
    <property type="molecule type" value="Genomic_DNA"/>
</dbReference>
<feature type="transmembrane region" description="Helical" evidence="1">
    <location>
        <begin position="53"/>
        <end position="73"/>
    </location>
</feature>
<evidence type="ECO:0000313" key="3">
    <source>
        <dbReference type="Proteomes" id="UP001164733"/>
    </source>
</evidence>
<gene>
    <name evidence="2" type="ORF">LL038_04250</name>
</gene>
<name>A0AA47EJY7_9CLOT</name>
<accession>A0AA47EJY7</accession>
<keyword evidence="1" id="KW-1133">Transmembrane helix</keyword>
<keyword evidence="1" id="KW-0472">Membrane</keyword>
<keyword evidence="1" id="KW-0812">Transmembrane</keyword>
<feature type="transmembrane region" description="Helical" evidence="1">
    <location>
        <begin position="26"/>
        <end position="47"/>
    </location>
</feature>
<proteinExistence type="predicted"/>
<sequence>MITALEKYKKRNARYKLLLKKQQKGVNSISTLPLVIFVLVLVILIETYRLKRFYLFEIVILIAIVLFCYLAYLQKNTENRKKSTAALCEINETSIKRLKGGWIHFEDTGEDFIDENHNYSYDLDIFGKGSLFRWINTAYTYIGRQCLKQIFTEKPQNEQKIYDRQSAVKELEQKVYFRQKLELEGKIMLNNKQNPKELFLWAKKISNHILKNRVVWFLRSLSILLRKSTPILYRWVVNFV</sequence>